<sequence>MGALEEATKREEPDFLVRAKQSTSMRVKKNVSSAVATSHTGKDVIRKFVGKKALATIDIVKDLITLHEDKKKATEIENNIIKIAVKVILLFQNKDLSEKNLTDLVPKVESLWVSVLNYSQMPFTYDAITIKTSAEDMIDSMTTQLAPFLSEKNISLLRETAVYLQQKELLDLLFEKEEQEPMRKDLARILNNDWAKSRFITNK</sequence>
<protein>
    <submittedName>
        <fullName evidence="1">Uncharacterized protein</fullName>
    </submittedName>
</protein>
<organism evidence="1">
    <name type="scientific">Arcella intermedia</name>
    <dbReference type="NCBI Taxonomy" id="1963864"/>
    <lineage>
        <taxon>Eukaryota</taxon>
        <taxon>Amoebozoa</taxon>
        <taxon>Tubulinea</taxon>
        <taxon>Elardia</taxon>
        <taxon>Arcellinida</taxon>
        <taxon>Sphaerothecina</taxon>
        <taxon>Arcellidae</taxon>
        <taxon>Arcella</taxon>
    </lineage>
</organism>
<dbReference type="Pfam" id="PF05527">
    <property type="entry name" value="TNFAIP8"/>
    <property type="match status" value="1"/>
</dbReference>
<dbReference type="EMBL" id="GIBP01007723">
    <property type="protein sequence ID" value="NDV36692.1"/>
    <property type="molecule type" value="Transcribed_RNA"/>
</dbReference>
<dbReference type="InterPro" id="IPR038355">
    <property type="entry name" value="TNFAIP8_sf"/>
</dbReference>
<dbReference type="AlphaFoldDB" id="A0A6B2LHX9"/>
<dbReference type="PANTHER" id="PTHR12757">
    <property type="entry name" value="TUMOR NECROSIS FACTOR INDUCED PROTEIN"/>
    <property type="match status" value="1"/>
</dbReference>
<name>A0A6B2LHX9_9EUKA</name>
<dbReference type="Gene3D" id="1.20.1440.160">
    <property type="entry name" value="Tumor necrosis factor alpha-induced protein 8-like"/>
    <property type="match status" value="1"/>
</dbReference>
<evidence type="ECO:0000313" key="1">
    <source>
        <dbReference type="EMBL" id="NDV36692.1"/>
    </source>
</evidence>
<dbReference type="InterPro" id="IPR008477">
    <property type="entry name" value="TNFAIP8-like"/>
</dbReference>
<accession>A0A6B2LHX9</accession>
<dbReference type="PANTHER" id="PTHR12757:SF1">
    <property type="entry name" value="PROTEIN SALIVARY GLANDS MARRED"/>
    <property type="match status" value="1"/>
</dbReference>
<dbReference type="GO" id="GO:0005737">
    <property type="term" value="C:cytoplasm"/>
    <property type="evidence" value="ECO:0007669"/>
    <property type="project" value="TreeGrafter"/>
</dbReference>
<reference evidence="1" key="1">
    <citation type="journal article" date="2020" name="J. Eukaryot. Microbiol.">
        <title>De novo Sequencing, Assembly and Annotation of the Transcriptome for the Free-Living Testate Amoeba Arcella intermedia.</title>
        <authorList>
            <person name="Ribeiro G.M."/>
            <person name="Porfirio-Sousa A.L."/>
            <person name="Maurer-Alcala X.X."/>
            <person name="Katz L.A."/>
            <person name="Lahr D.J.G."/>
        </authorList>
    </citation>
    <scope>NUCLEOTIDE SEQUENCE</scope>
</reference>
<proteinExistence type="predicted"/>